<comment type="caution">
    <text evidence="1">The sequence shown here is derived from an EMBL/GenBank/DDBJ whole genome shotgun (WGS) entry which is preliminary data.</text>
</comment>
<organism evidence="1 2">
    <name type="scientific">Chryseobacterium rhizosphaerae</name>
    <dbReference type="NCBI Taxonomy" id="395937"/>
    <lineage>
        <taxon>Bacteria</taxon>
        <taxon>Pseudomonadati</taxon>
        <taxon>Bacteroidota</taxon>
        <taxon>Flavobacteriia</taxon>
        <taxon>Flavobacteriales</taxon>
        <taxon>Weeksellaceae</taxon>
        <taxon>Chryseobacterium group</taxon>
        <taxon>Chryseobacterium</taxon>
    </lineage>
</organism>
<reference evidence="1 2" key="1">
    <citation type="journal article" date="2010" name="Syst. Appl. Microbiol.">
        <title>Four new species of Chryseobacterium from the rhizosphere of coastal sand dune plants, Chryseobacterium elymi sp. nov., Chryseobacterium hagamense sp. nov., Chryseobacterium lathyri sp. nov. and Chryseobacterium rhizosphaerae sp. nov.</title>
        <authorList>
            <person name="Cho S.H."/>
            <person name="Lee K.S."/>
            <person name="Shin D.S."/>
            <person name="Han J.H."/>
            <person name="Park K.S."/>
            <person name="Lee C.H."/>
            <person name="Park K.H."/>
            <person name="Kim S.B."/>
        </authorList>
    </citation>
    <scope>NUCLEOTIDE SEQUENCE [LARGE SCALE GENOMIC DNA]</scope>
    <source>
        <strain evidence="1 2">KCTC 22548</strain>
    </source>
</reference>
<evidence type="ECO:0000313" key="1">
    <source>
        <dbReference type="EMBL" id="REC69118.1"/>
    </source>
</evidence>
<keyword evidence="2" id="KW-1185">Reference proteome</keyword>
<gene>
    <name evidence="1" type="ORF">DRF57_23300</name>
</gene>
<name>A0ABX9ID90_9FLAO</name>
<sequence length="83" mass="9943">MNNTELLEKYKDYTITNIEDLILKMKLEDDLSMMQSTMLLVLKFKLKISEADNYVLNSKAWSDRKESVEKLRDNIFDKLKNRH</sequence>
<dbReference type="EMBL" id="QNUF01000062">
    <property type="protein sequence ID" value="REC69118.1"/>
    <property type="molecule type" value="Genomic_DNA"/>
</dbReference>
<dbReference type="Proteomes" id="UP000256491">
    <property type="component" value="Unassembled WGS sequence"/>
</dbReference>
<protein>
    <submittedName>
        <fullName evidence="1">Uncharacterized protein</fullName>
    </submittedName>
</protein>
<accession>A0ABX9ID90</accession>
<dbReference type="RefSeq" id="WP_115921122.1">
    <property type="nucleotide sequence ID" value="NZ_BJYH01000061.1"/>
</dbReference>
<evidence type="ECO:0000313" key="2">
    <source>
        <dbReference type="Proteomes" id="UP000256491"/>
    </source>
</evidence>
<proteinExistence type="predicted"/>